<dbReference type="EMBL" id="AP014880">
    <property type="protein sequence ID" value="BAW17880.1"/>
    <property type="molecule type" value="Genomic_DNA"/>
</dbReference>
<dbReference type="PROSITE" id="PS51257">
    <property type="entry name" value="PROKAR_LIPOPROTEIN"/>
    <property type="match status" value="1"/>
</dbReference>
<dbReference type="InterPro" id="IPR020961">
    <property type="entry name" value="DUF3642_lipo"/>
</dbReference>
<dbReference type="NCBIfam" id="NF040528">
    <property type="entry name" value="SP_0198_lipo"/>
    <property type="match status" value="1"/>
</dbReference>
<dbReference type="RefSeq" id="WP_096363246.1">
    <property type="nucleotide sequence ID" value="NZ_AP014880.1"/>
</dbReference>
<name>A0AAD1FKG5_STRIT</name>
<keyword evidence="2" id="KW-0732">Signal</keyword>
<evidence type="ECO:0000313" key="4">
    <source>
        <dbReference type="EMBL" id="BAW17880.1"/>
    </source>
</evidence>
<feature type="compositionally biased region" description="Low complexity" evidence="1">
    <location>
        <begin position="27"/>
        <end position="56"/>
    </location>
</feature>
<reference evidence="4 5" key="1">
    <citation type="journal article" date="2017" name="Infect. Immun.">
        <title>Characterization of the Pathogenicity of Streptococcus intermedius TYG1620 Isolated from a Human Brain Abscess Based on the Complete Genome Sequence with Transcriptome Analysis and Transposon Mutagenesis in a Murine Subcutaneous Abscess Model.</title>
        <authorList>
            <person name="Hasegawa N."/>
            <person name="Sekizuka T."/>
            <person name="Sugi Y."/>
            <person name="Kawakami N."/>
            <person name="Ogasawara Y."/>
            <person name="Kato K."/>
            <person name="Yamashita A."/>
            <person name="Takeuchi F."/>
            <person name="Kuroda M."/>
        </authorList>
    </citation>
    <scope>NUCLEOTIDE SEQUENCE [LARGE SCALE GENOMIC DNA]</scope>
    <source>
        <strain evidence="4 5">TYG1620</strain>
    </source>
</reference>
<feature type="signal peptide" evidence="2">
    <location>
        <begin position="1"/>
        <end position="24"/>
    </location>
</feature>
<feature type="region of interest" description="Disordered" evidence="1">
    <location>
        <begin position="27"/>
        <end position="67"/>
    </location>
</feature>
<organism evidence="4 5">
    <name type="scientific">Streptococcus intermedius</name>
    <dbReference type="NCBI Taxonomy" id="1338"/>
    <lineage>
        <taxon>Bacteria</taxon>
        <taxon>Bacillati</taxon>
        <taxon>Bacillota</taxon>
        <taxon>Bacilli</taxon>
        <taxon>Lactobacillales</taxon>
        <taxon>Streptococcaceae</taxon>
        <taxon>Streptococcus</taxon>
        <taxon>Streptococcus anginosus group</taxon>
    </lineage>
</organism>
<sequence length="145" mass="15871">MLALKKFSYVLFSLIGLIVLTSCSKSNQTSPTSQSVSSSQSANVSSESEGSSTIVEKSSEKLDGTYKGMDEEATITLVIKGESGTWTEQEPSGEEEVKPVSIDPTNQRMRIGDDTVHYMINNRQLTIEDIEQENGENDTVVLTKQ</sequence>
<gene>
    <name evidence="4" type="ORF">SITYG_19040</name>
</gene>
<dbReference type="Gene3D" id="2.40.128.50">
    <property type="match status" value="1"/>
</dbReference>
<proteinExistence type="predicted"/>
<accession>A0AAD1FKG5</accession>
<evidence type="ECO:0000313" key="5">
    <source>
        <dbReference type="Proteomes" id="UP000217792"/>
    </source>
</evidence>
<evidence type="ECO:0000259" key="3">
    <source>
        <dbReference type="Pfam" id="PF12182"/>
    </source>
</evidence>
<evidence type="ECO:0000256" key="1">
    <source>
        <dbReference type="SAM" id="MobiDB-lite"/>
    </source>
</evidence>
<evidence type="ECO:0000256" key="2">
    <source>
        <dbReference type="SAM" id="SignalP"/>
    </source>
</evidence>
<dbReference type="Pfam" id="PF12182">
    <property type="entry name" value="DUF3642"/>
    <property type="match status" value="1"/>
</dbReference>
<dbReference type="InterPro" id="IPR027279">
    <property type="entry name" value="D_amino_pept/lipop_sf"/>
</dbReference>
<feature type="compositionally biased region" description="Basic and acidic residues" evidence="1">
    <location>
        <begin position="57"/>
        <end position="67"/>
    </location>
</feature>
<dbReference type="AlphaFoldDB" id="A0AAD1FKG5"/>
<feature type="domain" description="DUF3642" evidence="3">
    <location>
        <begin position="60"/>
        <end position="144"/>
    </location>
</feature>
<feature type="chain" id="PRO_5042111049" description="DUF3642 domain-containing protein" evidence="2">
    <location>
        <begin position="25"/>
        <end position="145"/>
    </location>
</feature>
<dbReference type="Proteomes" id="UP000217792">
    <property type="component" value="Chromosome"/>
</dbReference>
<protein>
    <recommendedName>
        <fullName evidence="3">DUF3642 domain-containing protein</fullName>
    </recommendedName>
</protein>